<proteinExistence type="inferred from homology"/>
<dbReference type="Pfam" id="PF00251">
    <property type="entry name" value="Glyco_hydro_32N"/>
    <property type="match status" value="1"/>
</dbReference>
<keyword evidence="9" id="KW-1185">Reference proteome</keyword>
<gene>
    <name evidence="8" type="ORF">Q5M86_12015</name>
</gene>
<dbReference type="PROSITE" id="PS00609">
    <property type="entry name" value="GLYCOSYL_HYDROL_F32"/>
    <property type="match status" value="1"/>
</dbReference>
<feature type="domain" description="Glycosyl hydrolase family 32 C-terminal" evidence="7">
    <location>
        <begin position="432"/>
        <end position="475"/>
    </location>
</feature>
<dbReference type="Gene3D" id="2.115.10.20">
    <property type="entry name" value="Glycosyl hydrolase domain, family 43"/>
    <property type="match status" value="1"/>
</dbReference>
<dbReference type="PANTHER" id="PTHR43101">
    <property type="entry name" value="BETA-FRUCTOSIDASE"/>
    <property type="match status" value="1"/>
</dbReference>
<comment type="caution">
    <text evidence="8">The sequence shown here is derived from an EMBL/GenBank/DDBJ whole genome shotgun (WGS) entry which is preliminary data.</text>
</comment>
<feature type="domain" description="Glycosyl hydrolase family 32 N-terminal" evidence="6">
    <location>
        <begin position="33"/>
        <end position="349"/>
    </location>
</feature>
<evidence type="ECO:0000259" key="7">
    <source>
        <dbReference type="Pfam" id="PF08244"/>
    </source>
</evidence>
<evidence type="ECO:0000256" key="5">
    <source>
        <dbReference type="RuleBase" id="RU365015"/>
    </source>
</evidence>
<comment type="catalytic activity">
    <reaction evidence="4">
        <text>Hydrolysis of terminal non-reducing beta-D-fructofuranoside residues in beta-D-fructofuranosides.</text>
        <dbReference type="EC" id="3.2.1.26"/>
    </reaction>
</comment>
<dbReference type="SMART" id="SM00640">
    <property type="entry name" value="Glyco_32"/>
    <property type="match status" value="1"/>
</dbReference>
<dbReference type="InterPro" id="IPR013148">
    <property type="entry name" value="Glyco_hydro_32_N"/>
</dbReference>
<dbReference type="InterPro" id="IPR006232">
    <property type="entry name" value="Suc6P_hydrolase"/>
</dbReference>
<keyword evidence="5" id="KW-0963">Cytoplasm</keyword>
<sequence>MNLVSKIFKEAIIQKENEYLKKNIKDKWRLNFHIMPPVGWLNDPNGLSYFKGIYNIFFQYSPFETEGGLKFWGHYQTKDLINYKYVGVSIYPDEKYDCHGVYSGSAFIEDDKLYIYYTGNVKLLGKHDYIESGREANTMLTVSEDGINFSEKECLMKMKDYPKDITNHIRDPKVFKYDDIYYMVQGARKYGIDRNNDIGEVLVFSSKDKRKWTHTSTIHTKDIFGYMWECPDLFNLDGQDILITCPQGVKQVESIYENIYLSGYFLINDDYKNKESIEVNNFTVLDRGFDFYAPQTFLDENGNRVIIGWMSVPDTEDIHKNLTVDYGWQHCLTIPRELSFKNGKLYQKPHRNLEKLREKKIFENKYSNNTLSDNLIYNDINSYEVIIDNIKIDNNINNFEILISKGLCAKYKDNKFILEFVGDTGKTIGGGRNKRSAHLEELKNIRIMADTSSLEIFINDGELAFTTRYYPLEYSFKILGEMNITIYKLSSFKFNP</sequence>
<evidence type="ECO:0000313" key="8">
    <source>
        <dbReference type="EMBL" id="MDO7021495.1"/>
    </source>
</evidence>
<dbReference type="Gene3D" id="2.60.120.560">
    <property type="entry name" value="Exo-inulinase, domain 1"/>
    <property type="match status" value="1"/>
</dbReference>
<comment type="subcellular location">
    <subcellularLocation>
        <location evidence="5">Cytoplasm</location>
    </subcellularLocation>
</comment>
<dbReference type="GO" id="GO:0016787">
    <property type="term" value="F:hydrolase activity"/>
    <property type="evidence" value="ECO:0007669"/>
    <property type="project" value="UniProtKB-KW"/>
</dbReference>
<evidence type="ECO:0000256" key="4">
    <source>
        <dbReference type="RuleBase" id="RU362110"/>
    </source>
</evidence>
<dbReference type="CDD" id="cd18623">
    <property type="entry name" value="GH32_ScrB-like"/>
    <property type="match status" value="1"/>
</dbReference>
<dbReference type="SUPFAM" id="SSF75005">
    <property type="entry name" value="Arabinanase/levansucrase/invertase"/>
    <property type="match status" value="1"/>
</dbReference>
<comment type="similarity">
    <text evidence="1 4">Belongs to the glycosyl hydrolase 32 family.</text>
</comment>
<dbReference type="RefSeq" id="WP_304384661.1">
    <property type="nucleotide sequence ID" value="NZ_JAUPBL010000015.1"/>
</dbReference>
<accession>A0ABT8Z162</accession>
<comment type="pathway">
    <text evidence="5">Glycan biosynthesis; sucrose metabolism.</text>
</comment>
<evidence type="ECO:0000256" key="1">
    <source>
        <dbReference type="ARBA" id="ARBA00009902"/>
    </source>
</evidence>
<evidence type="ECO:0000259" key="6">
    <source>
        <dbReference type="Pfam" id="PF00251"/>
    </source>
</evidence>
<dbReference type="EC" id="3.2.1.26" evidence="4"/>
<dbReference type="PANTHER" id="PTHR43101:SF1">
    <property type="entry name" value="BETA-FRUCTOSIDASE"/>
    <property type="match status" value="1"/>
</dbReference>
<keyword evidence="5" id="KW-0119">Carbohydrate metabolism</keyword>
<dbReference type="SUPFAM" id="SSF49899">
    <property type="entry name" value="Concanavalin A-like lectins/glucanases"/>
    <property type="match status" value="1"/>
</dbReference>
<dbReference type="Pfam" id="PF08244">
    <property type="entry name" value="Glyco_hydro_32C"/>
    <property type="match status" value="1"/>
</dbReference>
<dbReference type="InterPro" id="IPR018053">
    <property type="entry name" value="Glyco_hydro_32_AS"/>
</dbReference>
<dbReference type="InterPro" id="IPR051214">
    <property type="entry name" value="GH32_Enzymes"/>
</dbReference>
<dbReference type="InterPro" id="IPR013189">
    <property type="entry name" value="Glyco_hydro_32_C"/>
</dbReference>
<dbReference type="Proteomes" id="UP001175147">
    <property type="component" value="Unassembled WGS sequence"/>
</dbReference>
<dbReference type="InterPro" id="IPR001362">
    <property type="entry name" value="Glyco_hydro_32"/>
</dbReference>
<name>A0ABT8Z162_9SPIR</name>
<comment type="function">
    <text evidence="5">Enables the bacterium to metabolize sucrose as a sole carbon source.</text>
</comment>
<evidence type="ECO:0000313" key="9">
    <source>
        <dbReference type="Proteomes" id="UP001175147"/>
    </source>
</evidence>
<organism evidence="8 9">
    <name type="scientific">Brachyspira innocens</name>
    <dbReference type="NCBI Taxonomy" id="13264"/>
    <lineage>
        <taxon>Bacteria</taxon>
        <taxon>Pseudomonadati</taxon>
        <taxon>Spirochaetota</taxon>
        <taxon>Spirochaetia</taxon>
        <taxon>Brachyspirales</taxon>
        <taxon>Brachyspiraceae</taxon>
        <taxon>Brachyspira</taxon>
    </lineage>
</organism>
<dbReference type="NCBIfam" id="TIGR01322">
    <property type="entry name" value="scrB_fam"/>
    <property type="match status" value="1"/>
</dbReference>
<dbReference type="EMBL" id="JAUPBM010000215">
    <property type="protein sequence ID" value="MDO7021495.1"/>
    <property type="molecule type" value="Genomic_DNA"/>
</dbReference>
<dbReference type="InterPro" id="IPR023296">
    <property type="entry name" value="Glyco_hydro_beta-prop_sf"/>
</dbReference>
<keyword evidence="3 4" id="KW-0326">Glycosidase</keyword>
<reference evidence="8" key="1">
    <citation type="submission" date="2023-07" db="EMBL/GenBank/DDBJ databases">
        <title>Mucosal microbiota of week-old chicken and adult hens.</title>
        <authorList>
            <person name="Volf J."/>
            <person name="Karasova D."/>
            <person name="Crhanova M."/>
            <person name="Faldynova M."/>
            <person name="Prikrylova H."/>
            <person name="Zeman M."/>
            <person name="Babak V."/>
            <person name="Rajova J."/>
            <person name="Rychlik I."/>
        </authorList>
    </citation>
    <scope>NUCLEOTIDE SEQUENCE</scope>
    <source>
        <strain evidence="8">ET902</strain>
    </source>
</reference>
<protein>
    <recommendedName>
        <fullName evidence="4">Sucrose-6-phosphate hydrolase</fullName>
        <ecNumber evidence="4">3.2.1.26</ecNumber>
    </recommendedName>
    <alternativeName>
        <fullName evidence="5">Invertase</fullName>
    </alternativeName>
</protein>
<evidence type="ECO:0000256" key="2">
    <source>
        <dbReference type="ARBA" id="ARBA00022801"/>
    </source>
</evidence>
<dbReference type="InterPro" id="IPR013320">
    <property type="entry name" value="ConA-like_dom_sf"/>
</dbReference>
<keyword evidence="2 4" id="KW-0378">Hydrolase</keyword>
<evidence type="ECO:0000256" key="3">
    <source>
        <dbReference type="ARBA" id="ARBA00023295"/>
    </source>
</evidence>